<evidence type="ECO:0000313" key="2">
    <source>
        <dbReference type="EMBL" id="KAH3661138.1"/>
    </source>
</evidence>
<sequence>MDESRHVDHTSYSADVISKNQSSGGYNGAENDDRPASNQRGWVPGSLMRTYIKMVLLGSGQVTASSEIPFELFVGKGMIAVPEY</sequence>
<comment type="caution">
    <text evidence="2">The sequence shown here is derived from an EMBL/GenBank/DDBJ whole genome shotgun (WGS) entry which is preliminary data.</text>
</comment>
<dbReference type="Proteomes" id="UP000788993">
    <property type="component" value="Unassembled WGS sequence"/>
</dbReference>
<evidence type="ECO:0000313" key="3">
    <source>
        <dbReference type="Proteomes" id="UP000788993"/>
    </source>
</evidence>
<organism evidence="2 3">
    <name type="scientific">Ogataea polymorpha</name>
    <dbReference type="NCBI Taxonomy" id="460523"/>
    <lineage>
        <taxon>Eukaryota</taxon>
        <taxon>Fungi</taxon>
        <taxon>Dikarya</taxon>
        <taxon>Ascomycota</taxon>
        <taxon>Saccharomycotina</taxon>
        <taxon>Pichiomycetes</taxon>
        <taxon>Pichiales</taxon>
        <taxon>Pichiaceae</taxon>
        <taxon>Ogataea</taxon>
    </lineage>
</organism>
<protein>
    <submittedName>
        <fullName evidence="2">Uncharacterized protein</fullName>
    </submittedName>
</protein>
<gene>
    <name evidence="2" type="ORF">OGATHE_005471</name>
</gene>
<accession>A0A9P8NWG5</accession>
<evidence type="ECO:0000256" key="1">
    <source>
        <dbReference type="SAM" id="MobiDB-lite"/>
    </source>
</evidence>
<name>A0A9P8NWG5_9ASCO</name>
<reference evidence="2" key="2">
    <citation type="submission" date="2021-01" db="EMBL/GenBank/DDBJ databases">
        <authorList>
            <person name="Schikora-Tamarit M.A."/>
        </authorList>
    </citation>
    <scope>NUCLEOTIDE SEQUENCE</scope>
    <source>
        <strain evidence="2">NCAIM Y.01608</strain>
    </source>
</reference>
<reference evidence="2" key="1">
    <citation type="journal article" date="2021" name="Open Biol.">
        <title>Shared evolutionary footprints suggest mitochondrial oxidative damage underlies multiple complex I losses in fungi.</title>
        <authorList>
            <person name="Schikora-Tamarit M.A."/>
            <person name="Marcet-Houben M."/>
            <person name="Nosek J."/>
            <person name="Gabaldon T."/>
        </authorList>
    </citation>
    <scope>NUCLEOTIDE SEQUENCE</scope>
    <source>
        <strain evidence="2">NCAIM Y.01608</strain>
    </source>
</reference>
<feature type="compositionally biased region" description="Polar residues" evidence="1">
    <location>
        <begin position="10"/>
        <end position="24"/>
    </location>
</feature>
<proteinExistence type="predicted"/>
<dbReference type="EMBL" id="JAEUBD010001468">
    <property type="protein sequence ID" value="KAH3661138.1"/>
    <property type="molecule type" value="Genomic_DNA"/>
</dbReference>
<dbReference type="AlphaFoldDB" id="A0A9P8NWG5"/>
<feature type="region of interest" description="Disordered" evidence="1">
    <location>
        <begin position="1"/>
        <end position="41"/>
    </location>
</feature>
<keyword evidence="3" id="KW-1185">Reference proteome</keyword>